<proteinExistence type="predicted"/>
<evidence type="ECO:0000313" key="1">
    <source>
        <dbReference type="EMBL" id="KOF69075.1"/>
    </source>
</evidence>
<accession>A0A0L8FXH5</accession>
<protein>
    <submittedName>
        <fullName evidence="1">Uncharacterized protein</fullName>
    </submittedName>
</protein>
<sequence length="79" mass="9462">MLITLKSQTLIHSVKESFYKEFLKRFQRNQLQECVAHYYEMSSANSNYCPKEYRACHFSEDCFFDSLYTIHMLSENISS</sequence>
<reference evidence="1" key="1">
    <citation type="submission" date="2015-07" db="EMBL/GenBank/DDBJ databases">
        <title>MeaNS - Measles Nucleotide Surveillance Program.</title>
        <authorList>
            <person name="Tran T."/>
            <person name="Druce J."/>
        </authorList>
    </citation>
    <scope>NUCLEOTIDE SEQUENCE</scope>
    <source>
        <strain evidence="1">UCB-OBI-ISO-001</strain>
        <tissue evidence="1">Gonad</tissue>
    </source>
</reference>
<organism evidence="1">
    <name type="scientific">Octopus bimaculoides</name>
    <name type="common">California two-spotted octopus</name>
    <dbReference type="NCBI Taxonomy" id="37653"/>
    <lineage>
        <taxon>Eukaryota</taxon>
        <taxon>Metazoa</taxon>
        <taxon>Spiralia</taxon>
        <taxon>Lophotrochozoa</taxon>
        <taxon>Mollusca</taxon>
        <taxon>Cephalopoda</taxon>
        <taxon>Coleoidea</taxon>
        <taxon>Octopodiformes</taxon>
        <taxon>Octopoda</taxon>
        <taxon>Incirrata</taxon>
        <taxon>Octopodidae</taxon>
        <taxon>Octopus</taxon>
    </lineage>
</organism>
<dbReference type="AlphaFoldDB" id="A0A0L8FXH5"/>
<dbReference type="EMBL" id="KQ425725">
    <property type="protein sequence ID" value="KOF69075.1"/>
    <property type="molecule type" value="Genomic_DNA"/>
</dbReference>
<gene>
    <name evidence="1" type="ORF">OCBIM_22005706mg</name>
</gene>
<name>A0A0L8FXH5_OCTBM</name>